<feature type="domain" description="Tc1-like transposase DDE" evidence="1">
    <location>
        <begin position="25"/>
        <end position="129"/>
    </location>
</feature>
<dbReference type="Gene3D" id="3.30.420.10">
    <property type="entry name" value="Ribonuclease H-like superfamily/Ribonuclease H"/>
    <property type="match status" value="1"/>
</dbReference>
<dbReference type="HOGENOM" id="CLU_056788_11_0_1"/>
<evidence type="ECO:0000313" key="3">
    <source>
        <dbReference type="Proteomes" id="UP000054018"/>
    </source>
</evidence>
<accession>A0A0C9Z5K8</accession>
<dbReference type="EMBL" id="KN833716">
    <property type="protein sequence ID" value="KIK24401.1"/>
    <property type="molecule type" value="Genomic_DNA"/>
</dbReference>
<sequence>IAKERNEDLRASFMRKMAQYMPDELVFLDETSKDERTLFRWYGRAKRSQRAAMRGVFVCGRWLTAIGAMSCDGMIAGHVVEGSLTREGYLEFLENAVLPSCTAYPGKHSILVMDNACIHHGDEVQDLAQQFG</sequence>
<proteinExistence type="predicted"/>
<dbReference type="Proteomes" id="UP000054018">
    <property type="component" value="Unassembled WGS sequence"/>
</dbReference>
<protein>
    <recommendedName>
        <fullName evidence="1">Tc1-like transposase DDE domain-containing protein</fullName>
    </recommendedName>
</protein>
<name>A0A0C9Z5K8_9AGAM</name>
<evidence type="ECO:0000313" key="2">
    <source>
        <dbReference type="EMBL" id="KIK24401.1"/>
    </source>
</evidence>
<reference evidence="2 3" key="1">
    <citation type="submission" date="2014-04" db="EMBL/GenBank/DDBJ databases">
        <authorList>
            <consortium name="DOE Joint Genome Institute"/>
            <person name="Kuo A."/>
            <person name="Kohler A."/>
            <person name="Costa M.D."/>
            <person name="Nagy L.G."/>
            <person name="Floudas D."/>
            <person name="Copeland A."/>
            <person name="Barry K.W."/>
            <person name="Cichocki N."/>
            <person name="Veneault-Fourrey C."/>
            <person name="LaButti K."/>
            <person name="Lindquist E.A."/>
            <person name="Lipzen A."/>
            <person name="Lundell T."/>
            <person name="Morin E."/>
            <person name="Murat C."/>
            <person name="Sun H."/>
            <person name="Tunlid A."/>
            <person name="Henrissat B."/>
            <person name="Grigoriev I.V."/>
            <person name="Hibbett D.S."/>
            <person name="Martin F."/>
            <person name="Nordberg H.P."/>
            <person name="Cantor M.N."/>
            <person name="Hua S.X."/>
        </authorList>
    </citation>
    <scope>NUCLEOTIDE SEQUENCE [LARGE SCALE GENOMIC DNA]</scope>
    <source>
        <strain evidence="2 3">441</strain>
    </source>
</reference>
<gene>
    <name evidence="2" type="ORF">PISMIDRAFT_73904</name>
</gene>
<feature type="non-terminal residue" evidence="2">
    <location>
        <position position="132"/>
    </location>
</feature>
<dbReference type="InterPro" id="IPR036397">
    <property type="entry name" value="RNaseH_sf"/>
</dbReference>
<dbReference type="STRING" id="765257.A0A0C9Z5K8"/>
<feature type="non-terminal residue" evidence="2">
    <location>
        <position position="1"/>
    </location>
</feature>
<dbReference type="Pfam" id="PF13358">
    <property type="entry name" value="DDE_3"/>
    <property type="match status" value="1"/>
</dbReference>
<dbReference type="OrthoDB" id="2142724at2759"/>
<keyword evidence="3" id="KW-1185">Reference proteome</keyword>
<dbReference type="InterPro" id="IPR038717">
    <property type="entry name" value="Tc1-like_DDE_dom"/>
</dbReference>
<dbReference type="PANTHER" id="PTHR46564:SF1">
    <property type="entry name" value="TRANSPOSASE"/>
    <property type="match status" value="1"/>
</dbReference>
<dbReference type="GO" id="GO:0003676">
    <property type="term" value="F:nucleic acid binding"/>
    <property type="evidence" value="ECO:0007669"/>
    <property type="project" value="InterPro"/>
</dbReference>
<reference evidence="3" key="2">
    <citation type="submission" date="2015-01" db="EMBL/GenBank/DDBJ databases">
        <title>Evolutionary Origins and Diversification of the Mycorrhizal Mutualists.</title>
        <authorList>
            <consortium name="DOE Joint Genome Institute"/>
            <consortium name="Mycorrhizal Genomics Consortium"/>
            <person name="Kohler A."/>
            <person name="Kuo A."/>
            <person name="Nagy L.G."/>
            <person name="Floudas D."/>
            <person name="Copeland A."/>
            <person name="Barry K.W."/>
            <person name="Cichocki N."/>
            <person name="Veneault-Fourrey C."/>
            <person name="LaButti K."/>
            <person name="Lindquist E.A."/>
            <person name="Lipzen A."/>
            <person name="Lundell T."/>
            <person name="Morin E."/>
            <person name="Murat C."/>
            <person name="Riley R."/>
            <person name="Ohm R."/>
            <person name="Sun H."/>
            <person name="Tunlid A."/>
            <person name="Henrissat B."/>
            <person name="Grigoriev I.V."/>
            <person name="Hibbett D.S."/>
            <person name="Martin F."/>
        </authorList>
    </citation>
    <scope>NUCLEOTIDE SEQUENCE [LARGE SCALE GENOMIC DNA]</scope>
    <source>
        <strain evidence="3">441</strain>
    </source>
</reference>
<dbReference type="AlphaFoldDB" id="A0A0C9Z5K8"/>
<evidence type="ECO:0000259" key="1">
    <source>
        <dbReference type="Pfam" id="PF13358"/>
    </source>
</evidence>
<dbReference type="PANTHER" id="PTHR46564">
    <property type="entry name" value="TRANSPOSASE"/>
    <property type="match status" value="1"/>
</dbReference>
<organism evidence="2 3">
    <name type="scientific">Pisolithus microcarpus 441</name>
    <dbReference type="NCBI Taxonomy" id="765257"/>
    <lineage>
        <taxon>Eukaryota</taxon>
        <taxon>Fungi</taxon>
        <taxon>Dikarya</taxon>
        <taxon>Basidiomycota</taxon>
        <taxon>Agaricomycotina</taxon>
        <taxon>Agaricomycetes</taxon>
        <taxon>Agaricomycetidae</taxon>
        <taxon>Boletales</taxon>
        <taxon>Sclerodermatineae</taxon>
        <taxon>Pisolithaceae</taxon>
        <taxon>Pisolithus</taxon>
    </lineage>
</organism>